<name>A0ABP4G4W7_9MICO</name>
<evidence type="ECO:0000313" key="3">
    <source>
        <dbReference type="Proteomes" id="UP001500943"/>
    </source>
</evidence>
<protein>
    <submittedName>
        <fullName evidence="2">Fic family protein</fullName>
    </submittedName>
</protein>
<dbReference type="SUPFAM" id="SSF140931">
    <property type="entry name" value="Fic-like"/>
    <property type="match status" value="1"/>
</dbReference>
<evidence type="ECO:0000259" key="1">
    <source>
        <dbReference type="PROSITE" id="PS51459"/>
    </source>
</evidence>
<dbReference type="PANTHER" id="PTHR13504">
    <property type="entry name" value="FIDO DOMAIN-CONTAINING PROTEIN DDB_G0283145"/>
    <property type="match status" value="1"/>
</dbReference>
<dbReference type="EMBL" id="BAAAKW010000020">
    <property type="protein sequence ID" value="GAA1213815.1"/>
    <property type="molecule type" value="Genomic_DNA"/>
</dbReference>
<organism evidence="2 3">
    <name type="scientific">Rhodoglobus aureus</name>
    <dbReference type="NCBI Taxonomy" id="191497"/>
    <lineage>
        <taxon>Bacteria</taxon>
        <taxon>Bacillati</taxon>
        <taxon>Actinomycetota</taxon>
        <taxon>Actinomycetes</taxon>
        <taxon>Micrococcales</taxon>
        <taxon>Microbacteriaceae</taxon>
        <taxon>Rhodoglobus</taxon>
    </lineage>
</organism>
<evidence type="ECO:0000313" key="2">
    <source>
        <dbReference type="EMBL" id="GAA1213815.1"/>
    </source>
</evidence>
<dbReference type="InterPro" id="IPR003812">
    <property type="entry name" value="Fido"/>
</dbReference>
<dbReference type="InterPro" id="IPR036597">
    <property type="entry name" value="Fido-like_dom_sf"/>
</dbReference>
<comment type="caution">
    <text evidence="2">The sequence shown here is derived from an EMBL/GenBank/DDBJ whole genome shotgun (WGS) entry which is preliminary data.</text>
</comment>
<accession>A0ABP4G4W7</accession>
<reference evidence="3" key="1">
    <citation type="journal article" date="2019" name="Int. J. Syst. Evol. Microbiol.">
        <title>The Global Catalogue of Microorganisms (GCM) 10K type strain sequencing project: providing services to taxonomists for standard genome sequencing and annotation.</title>
        <authorList>
            <consortium name="The Broad Institute Genomics Platform"/>
            <consortium name="The Broad Institute Genome Sequencing Center for Infectious Disease"/>
            <person name="Wu L."/>
            <person name="Ma J."/>
        </authorList>
    </citation>
    <scope>NUCLEOTIDE SEQUENCE [LARGE SCALE GENOMIC DNA]</scope>
    <source>
        <strain evidence="3">JCM 12762</strain>
    </source>
</reference>
<dbReference type="RefSeq" id="WP_343924005.1">
    <property type="nucleotide sequence ID" value="NZ_BAAAKW010000020.1"/>
</dbReference>
<dbReference type="Gene3D" id="1.10.3290.10">
    <property type="entry name" value="Fido-like domain"/>
    <property type="match status" value="1"/>
</dbReference>
<gene>
    <name evidence="2" type="ORF">GCM10009655_11380</name>
</gene>
<dbReference type="PANTHER" id="PTHR13504:SF38">
    <property type="entry name" value="FIDO DOMAIN-CONTAINING PROTEIN"/>
    <property type="match status" value="1"/>
</dbReference>
<proteinExistence type="predicted"/>
<keyword evidence="3" id="KW-1185">Reference proteome</keyword>
<sequence>MAVNREQNPAAGGDSVGSAPMMLTANNWPAHTSRTVPWVRRGAARGPKADRMLKEIDVSIPPHIAELNYTPSSDTATELEKAIREIVLTDADSDSQLSSLGRFLIRTESVASSKIEQIEASLDDYARAMAGIKSNESAVSMVKSAQALHDLVEAAGSGQIELDAILAAHRKLMEDDVEDRAYAGRLRDMQNWIGGSDYTPRGAVHIPPPPETVPGYMDDLIAFANRDDVPTVAQAAIVHAQFESIHPFTDGNGRIGRALINAVLRRRKLTTGTVVPIASAMVANRDNYFDLVNNYRTGALEPFVLDVAHSSQVASREARASAAVLEALPAQWASISNPRSGSAAAAIIGMLLDHPVFSAEDVELLLPDAQTSAIYKALTRLEKDGVIHEVTARKRDRVWSATLVMDELDDLADRIAQHI</sequence>
<dbReference type="InterPro" id="IPR040198">
    <property type="entry name" value="Fido_containing"/>
</dbReference>
<dbReference type="Pfam" id="PF02661">
    <property type="entry name" value="Fic"/>
    <property type="match status" value="1"/>
</dbReference>
<feature type="domain" description="Fido" evidence="1">
    <location>
        <begin position="160"/>
        <end position="309"/>
    </location>
</feature>
<dbReference type="PROSITE" id="PS51459">
    <property type="entry name" value="FIDO"/>
    <property type="match status" value="1"/>
</dbReference>
<dbReference type="Proteomes" id="UP001500943">
    <property type="component" value="Unassembled WGS sequence"/>
</dbReference>